<evidence type="ECO:0000256" key="3">
    <source>
        <dbReference type="ARBA" id="ARBA00022500"/>
    </source>
</evidence>
<dbReference type="Pfam" id="PF17200">
    <property type="entry name" value="sCache_2"/>
    <property type="match status" value="1"/>
</dbReference>
<dbReference type="SMART" id="SM00283">
    <property type="entry name" value="MA"/>
    <property type="match status" value="1"/>
</dbReference>
<dbReference type="CDD" id="cd06225">
    <property type="entry name" value="HAMP"/>
    <property type="match status" value="1"/>
</dbReference>
<dbReference type="PANTHER" id="PTHR43531:SF11">
    <property type="entry name" value="METHYL-ACCEPTING CHEMOTAXIS PROTEIN 3"/>
    <property type="match status" value="1"/>
</dbReference>
<feature type="compositionally biased region" description="Low complexity" evidence="9">
    <location>
        <begin position="682"/>
        <end position="692"/>
    </location>
</feature>
<feature type="domain" description="HAMP" evidence="12">
    <location>
        <begin position="336"/>
        <end position="388"/>
    </location>
</feature>
<comment type="subcellular location">
    <subcellularLocation>
        <location evidence="1">Cell membrane</location>
        <topology evidence="1">Multi-pass membrane protein</topology>
    </subcellularLocation>
</comment>
<dbReference type="PROSITE" id="PS50885">
    <property type="entry name" value="HAMP"/>
    <property type="match status" value="2"/>
</dbReference>
<dbReference type="AlphaFoldDB" id="A0A8J6Z564"/>
<dbReference type="SMART" id="SM01049">
    <property type="entry name" value="Cache_2"/>
    <property type="match status" value="1"/>
</dbReference>
<dbReference type="Pfam" id="PF00015">
    <property type="entry name" value="MCPsignal"/>
    <property type="match status" value="1"/>
</dbReference>
<dbReference type="GO" id="GO:0004888">
    <property type="term" value="F:transmembrane signaling receptor activity"/>
    <property type="evidence" value="ECO:0007669"/>
    <property type="project" value="InterPro"/>
</dbReference>
<dbReference type="SUPFAM" id="SSF158472">
    <property type="entry name" value="HAMP domain-like"/>
    <property type="match status" value="1"/>
</dbReference>
<gene>
    <name evidence="13" type="ORF">ICN82_06680</name>
</gene>
<dbReference type="InterPro" id="IPR033480">
    <property type="entry name" value="sCache_2"/>
</dbReference>
<dbReference type="RefSeq" id="WP_193180987.1">
    <property type="nucleotide sequence ID" value="NZ_JACVXA010000013.1"/>
</dbReference>
<dbReference type="Gene3D" id="1.10.8.500">
    <property type="entry name" value="HAMP domain in histidine kinase"/>
    <property type="match status" value="1"/>
</dbReference>
<feature type="region of interest" description="Disordered" evidence="9">
    <location>
        <begin position="648"/>
        <end position="701"/>
    </location>
</feature>
<keyword evidence="5 10" id="KW-1133">Transmembrane helix</keyword>
<evidence type="ECO:0000256" key="9">
    <source>
        <dbReference type="SAM" id="MobiDB-lite"/>
    </source>
</evidence>
<dbReference type="Proteomes" id="UP000609121">
    <property type="component" value="Unassembled WGS sequence"/>
</dbReference>
<accession>A0A8J6Z564</accession>
<feature type="transmembrane region" description="Helical" evidence="10">
    <location>
        <begin position="12"/>
        <end position="34"/>
    </location>
</feature>
<dbReference type="SUPFAM" id="SSF58104">
    <property type="entry name" value="Methyl-accepting chemotaxis protein (MCP) signaling domain"/>
    <property type="match status" value="1"/>
</dbReference>
<dbReference type="GO" id="GO:0007165">
    <property type="term" value="P:signal transduction"/>
    <property type="evidence" value="ECO:0007669"/>
    <property type="project" value="UniProtKB-KW"/>
</dbReference>
<dbReference type="GO" id="GO:0006935">
    <property type="term" value="P:chemotaxis"/>
    <property type="evidence" value="ECO:0007669"/>
    <property type="project" value="UniProtKB-KW"/>
</dbReference>
<evidence type="ECO:0000256" key="10">
    <source>
        <dbReference type="SAM" id="Phobius"/>
    </source>
</evidence>
<evidence type="ECO:0000256" key="1">
    <source>
        <dbReference type="ARBA" id="ARBA00004651"/>
    </source>
</evidence>
<keyword evidence="14" id="KW-1185">Reference proteome</keyword>
<dbReference type="InterPro" id="IPR004090">
    <property type="entry name" value="Chemotax_Me-accpt_rcpt"/>
</dbReference>
<dbReference type="GO" id="GO:0005886">
    <property type="term" value="C:plasma membrane"/>
    <property type="evidence" value="ECO:0007669"/>
    <property type="project" value="UniProtKB-SubCell"/>
</dbReference>
<dbReference type="Gene3D" id="1.10.287.950">
    <property type="entry name" value="Methyl-accepting chemotaxis protein"/>
    <property type="match status" value="1"/>
</dbReference>
<dbReference type="Gene3D" id="3.30.450.20">
    <property type="entry name" value="PAS domain"/>
    <property type="match status" value="1"/>
</dbReference>
<evidence type="ECO:0000256" key="4">
    <source>
        <dbReference type="ARBA" id="ARBA00022692"/>
    </source>
</evidence>
<evidence type="ECO:0000256" key="8">
    <source>
        <dbReference type="PROSITE-ProRule" id="PRU00284"/>
    </source>
</evidence>
<evidence type="ECO:0000313" key="13">
    <source>
        <dbReference type="EMBL" id="MBE3637884.1"/>
    </source>
</evidence>
<protein>
    <submittedName>
        <fullName evidence="13">Cache domain-containing protein</fullName>
    </submittedName>
</protein>
<keyword evidence="3" id="KW-0145">Chemotaxis</keyword>
<dbReference type="InterPro" id="IPR051310">
    <property type="entry name" value="MCP_chemotaxis"/>
</dbReference>
<dbReference type="InterPro" id="IPR004089">
    <property type="entry name" value="MCPsignal_dom"/>
</dbReference>
<dbReference type="FunFam" id="1.10.287.950:FF:000001">
    <property type="entry name" value="Methyl-accepting chemotaxis sensory transducer"/>
    <property type="match status" value="1"/>
</dbReference>
<dbReference type="Pfam" id="PF00672">
    <property type="entry name" value="HAMP"/>
    <property type="match status" value="1"/>
</dbReference>
<sequence>MKTAFGLRIGGRIYAIVLVVLLAVGALAATMYTLAERNTLRMREAHLRDVVDAAIFSLEAVQYRVEAGEISPEAALVEGERVLNAMRYDGDGYFFALDHDAVVTAHGSNPALVGTDQSGFEDPEGIKVFLEFIDLAAQGGGTLDYSFARFGDDGSAEMVPKLGFVRPFEPWGWIVGTGTYLEDLHAQMAVLRNIGMAVGLAGMVILGVVIVAIARSVTRPLASLNARMATLSAGDLEADIPCLSSRDEFGEMARAVQGFRDGLRENARLSAEVEARHKAEVAAEAQRLEAEQEKKRAEQEREREAEQARRDAQAREEALRAESVEKADRERRETLARQEQVVSILADALRTLAAGDLGARIDQEFDGAYEELRNDFNSTVDTLEEVIAGISESSGHIVEKGEAITSSAEDVAKRTEQAAATLEETAAALEQLTSSVALAAKGAKDADRIVVDARGTAEQSGEVVRQAVEAMGAIEQSSDKISKIIHVIDDIAFQTNLLALNAGVEAARAGEAGRGFAVVASEVRALAQRSSDAAREINALISESGEQVNRGVSLVGEAGETLRRIAASVSEISSHVSDIARSAGEQSVGLGEINTSVSHLDNTTQANTALFQDTLSASQSLTREAVNLGNAVAQFRLSPGRAAALARLAPAGPSEEMAASPGSSPVPAERPARRASAGGGPAAAAAPPAASPVDDGGWEDF</sequence>
<dbReference type="CDD" id="cd18774">
    <property type="entry name" value="PDC2_HK_sensor"/>
    <property type="match status" value="1"/>
</dbReference>
<evidence type="ECO:0000256" key="6">
    <source>
        <dbReference type="ARBA" id="ARBA00023136"/>
    </source>
</evidence>
<dbReference type="SMART" id="SM00304">
    <property type="entry name" value="HAMP"/>
    <property type="match status" value="2"/>
</dbReference>
<proteinExistence type="inferred from homology"/>
<name>A0A8J6Z564_9RHOB</name>
<evidence type="ECO:0000256" key="7">
    <source>
        <dbReference type="ARBA" id="ARBA00029447"/>
    </source>
</evidence>
<evidence type="ECO:0000256" key="2">
    <source>
        <dbReference type="ARBA" id="ARBA00022475"/>
    </source>
</evidence>
<evidence type="ECO:0000313" key="14">
    <source>
        <dbReference type="Proteomes" id="UP000609121"/>
    </source>
</evidence>
<feature type="domain" description="Methyl-accepting transducer" evidence="11">
    <location>
        <begin position="393"/>
        <end position="622"/>
    </location>
</feature>
<comment type="similarity">
    <text evidence="7">Belongs to the methyl-accepting chemotaxis (MCP) protein family.</text>
</comment>
<keyword evidence="6 10" id="KW-0472">Membrane</keyword>
<dbReference type="CDD" id="cd11386">
    <property type="entry name" value="MCP_signal"/>
    <property type="match status" value="1"/>
</dbReference>
<keyword evidence="4 10" id="KW-0812">Transmembrane</keyword>
<dbReference type="PRINTS" id="PR00260">
    <property type="entry name" value="CHEMTRNSDUCR"/>
</dbReference>
<dbReference type="InterPro" id="IPR003660">
    <property type="entry name" value="HAMP_dom"/>
</dbReference>
<dbReference type="PANTHER" id="PTHR43531">
    <property type="entry name" value="PROTEIN ICFG"/>
    <property type="match status" value="1"/>
</dbReference>
<reference evidence="13" key="1">
    <citation type="submission" date="2020-09" db="EMBL/GenBank/DDBJ databases">
        <title>A novel bacterium of genus Mangrovicoccus, isolated from South China Sea.</title>
        <authorList>
            <person name="Huang H."/>
            <person name="Mo K."/>
            <person name="Hu Y."/>
        </authorList>
    </citation>
    <scope>NUCLEOTIDE SEQUENCE</scope>
    <source>
        <strain evidence="13">HB182678</strain>
    </source>
</reference>
<keyword evidence="2" id="KW-1003">Cell membrane</keyword>
<organism evidence="13 14">
    <name type="scientific">Mangrovicoccus algicola</name>
    <dbReference type="NCBI Taxonomy" id="2771008"/>
    <lineage>
        <taxon>Bacteria</taxon>
        <taxon>Pseudomonadati</taxon>
        <taxon>Pseudomonadota</taxon>
        <taxon>Alphaproteobacteria</taxon>
        <taxon>Rhodobacterales</taxon>
        <taxon>Paracoccaceae</taxon>
        <taxon>Mangrovicoccus</taxon>
    </lineage>
</organism>
<evidence type="ECO:0000259" key="12">
    <source>
        <dbReference type="PROSITE" id="PS50885"/>
    </source>
</evidence>
<dbReference type="EMBL" id="JACVXA010000013">
    <property type="protein sequence ID" value="MBE3637884.1"/>
    <property type="molecule type" value="Genomic_DNA"/>
</dbReference>
<keyword evidence="8" id="KW-0807">Transducer</keyword>
<evidence type="ECO:0000256" key="5">
    <source>
        <dbReference type="ARBA" id="ARBA00022989"/>
    </source>
</evidence>
<feature type="transmembrane region" description="Helical" evidence="10">
    <location>
        <begin position="194"/>
        <end position="214"/>
    </location>
</feature>
<dbReference type="PROSITE" id="PS50111">
    <property type="entry name" value="CHEMOTAXIS_TRANSDUC_2"/>
    <property type="match status" value="1"/>
</dbReference>
<feature type="region of interest" description="Disordered" evidence="9">
    <location>
        <begin position="284"/>
        <end position="326"/>
    </location>
</feature>
<evidence type="ECO:0000259" key="11">
    <source>
        <dbReference type="PROSITE" id="PS50111"/>
    </source>
</evidence>
<comment type="caution">
    <text evidence="13">The sequence shown here is derived from an EMBL/GenBank/DDBJ whole genome shotgun (WGS) entry which is preliminary data.</text>
</comment>
<feature type="domain" description="HAMP" evidence="12">
    <location>
        <begin position="215"/>
        <end position="268"/>
    </location>
</feature>